<organism evidence="2 3">
    <name type="scientific">Ceutorhynchus assimilis</name>
    <name type="common">cabbage seed weevil</name>
    <dbReference type="NCBI Taxonomy" id="467358"/>
    <lineage>
        <taxon>Eukaryota</taxon>
        <taxon>Metazoa</taxon>
        <taxon>Ecdysozoa</taxon>
        <taxon>Arthropoda</taxon>
        <taxon>Hexapoda</taxon>
        <taxon>Insecta</taxon>
        <taxon>Pterygota</taxon>
        <taxon>Neoptera</taxon>
        <taxon>Endopterygota</taxon>
        <taxon>Coleoptera</taxon>
        <taxon>Polyphaga</taxon>
        <taxon>Cucujiformia</taxon>
        <taxon>Curculionidae</taxon>
        <taxon>Ceutorhynchinae</taxon>
        <taxon>Ceutorhynchus</taxon>
    </lineage>
</organism>
<evidence type="ECO:0000259" key="1">
    <source>
        <dbReference type="PROSITE" id="PS50097"/>
    </source>
</evidence>
<dbReference type="SUPFAM" id="SSF54695">
    <property type="entry name" value="POZ domain"/>
    <property type="match status" value="1"/>
</dbReference>
<dbReference type="Proteomes" id="UP001152799">
    <property type="component" value="Chromosome 3"/>
</dbReference>
<gene>
    <name evidence="2" type="ORF">CEUTPL_LOCUS7331</name>
</gene>
<feature type="domain" description="BTB" evidence="1">
    <location>
        <begin position="41"/>
        <end position="105"/>
    </location>
</feature>
<evidence type="ECO:0000313" key="2">
    <source>
        <dbReference type="EMBL" id="CAH1128595.1"/>
    </source>
</evidence>
<dbReference type="PANTHER" id="PTHR24413">
    <property type="entry name" value="SPECKLE-TYPE POZ PROTEIN"/>
    <property type="match status" value="1"/>
</dbReference>
<dbReference type="Gene3D" id="3.30.710.10">
    <property type="entry name" value="Potassium Channel Kv1.1, Chain A"/>
    <property type="match status" value="1"/>
</dbReference>
<dbReference type="PROSITE" id="PS50097">
    <property type="entry name" value="BTB"/>
    <property type="match status" value="1"/>
</dbReference>
<dbReference type="EMBL" id="OU892279">
    <property type="protein sequence ID" value="CAH1128595.1"/>
    <property type="molecule type" value="Genomic_DNA"/>
</dbReference>
<dbReference type="Pfam" id="PF00651">
    <property type="entry name" value="BTB"/>
    <property type="match status" value="1"/>
</dbReference>
<reference evidence="2" key="1">
    <citation type="submission" date="2022-01" db="EMBL/GenBank/DDBJ databases">
        <authorList>
            <person name="King R."/>
        </authorList>
    </citation>
    <scope>NUCLEOTIDE SEQUENCE</scope>
</reference>
<accession>A0A9P0DHI2</accession>
<dbReference type="InterPro" id="IPR000210">
    <property type="entry name" value="BTB/POZ_dom"/>
</dbReference>
<sequence>MNKNKKKNETRKSLMVKDEPEDFAKSLQKKMCSFLIQRRLVDIKIRCGNRTIEAHKAVLASNSSLFQEEFQKNPNIEQIVLGGMDFAVIKDLVEYMYCGRTIIAEENFKHFKAAVKLLKIQNLETYFFNDCSADDIYLPEPQFLTKKPNIFMAFSPNKSTKNATKSSNTASVTNAKFHQQEQKVIEKSNSLTIKPFKENVPIKQIPPTHIPMTATMRGKRVLKKQVEQAFLKEAQASRLALTNLQKEIRSTSQSVNFIVEDTCAETCMENFIPQPEETPSYLEIDRIKKETPQSNSFQPPSLFDDGPNQSQLPTSNIENIFEAQNSSNVENLQYQYGIENNPTQTVPEQSQHIIQLGNFLNATNSSFNESLCNIDTNLRNECPIIIPTTSSAIGQPSMEVSDFDDLNSFFNNFQ</sequence>
<keyword evidence="3" id="KW-1185">Reference proteome</keyword>
<evidence type="ECO:0000313" key="3">
    <source>
        <dbReference type="Proteomes" id="UP001152799"/>
    </source>
</evidence>
<dbReference type="SMART" id="SM00225">
    <property type="entry name" value="BTB"/>
    <property type="match status" value="1"/>
</dbReference>
<proteinExistence type="predicted"/>
<dbReference type="AlphaFoldDB" id="A0A9P0DHI2"/>
<protein>
    <recommendedName>
        <fullName evidence="1">BTB domain-containing protein</fullName>
    </recommendedName>
</protein>
<dbReference type="OrthoDB" id="6678352at2759"/>
<name>A0A9P0DHI2_9CUCU</name>
<dbReference type="InterPro" id="IPR011333">
    <property type="entry name" value="SKP1/BTB/POZ_sf"/>
</dbReference>